<name>W9V9P7_9GAMM</name>
<dbReference type="RefSeq" id="WP_036506473.1">
    <property type="nucleotide sequence ID" value="NZ_AONB01000001.1"/>
</dbReference>
<protein>
    <submittedName>
        <fullName evidence="1">Uncharacterized protein</fullName>
    </submittedName>
</protein>
<dbReference type="OrthoDB" id="199233at2"/>
<reference evidence="2" key="1">
    <citation type="submission" date="2012-11" db="EMBL/GenBank/DDBJ databases">
        <authorList>
            <person name="Singh A."/>
            <person name="Pinnaka A.K."/>
            <person name="Vaidya B."/>
        </authorList>
    </citation>
    <scope>NUCLEOTIDE SEQUENCE [LARGE SCALE GENOMIC DNA]</scope>
    <source>
        <strain evidence="2">AK23</strain>
    </source>
</reference>
<dbReference type="STRING" id="1229521.D791_00129"/>
<organism evidence="1 2">
    <name type="scientific">Nitrincola nitratireducens</name>
    <dbReference type="NCBI Taxonomy" id="1229521"/>
    <lineage>
        <taxon>Bacteria</taxon>
        <taxon>Pseudomonadati</taxon>
        <taxon>Pseudomonadota</taxon>
        <taxon>Gammaproteobacteria</taxon>
        <taxon>Oceanospirillales</taxon>
        <taxon>Oceanospirillaceae</taxon>
        <taxon>Nitrincola</taxon>
    </lineage>
</organism>
<comment type="caution">
    <text evidence="1">The sequence shown here is derived from an EMBL/GenBank/DDBJ whole genome shotgun (WGS) entry which is preliminary data.</text>
</comment>
<keyword evidence="2" id="KW-1185">Reference proteome</keyword>
<reference evidence="1 2" key="2">
    <citation type="journal article" date="2015" name="Syst. Appl. Microbiol.">
        <title>Nitrincola nitratireducens sp. nov. isolated from a haloalkaline crater lake.</title>
        <authorList>
            <person name="Singh A."/>
            <person name="Vaidya B."/>
            <person name="Tanuku N.R."/>
            <person name="Pinnaka A.K."/>
        </authorList>
    </citation>
    <scope>NUCLEOTIDE SEQUENCE [LARGE SCALE GENOMIC DNA]</scope>
    <source>
        <strain evidence="1 2">AK23</strain>
    </source>
</reference>
<accession>W9V9P7</accession>
<dbReference type="AlphaFoldDB" id="W9V9P7"/>
<dbReference type="EMBL" id="AONB01000001">
    <property type="protein sequence ID" value="EXJ12787.1"/>
    <property type="molecule type" value="Genomic_DNA"/>
</dbReference>
<gene>
    <name evidence="1" type="ORF">D791_00129</name>
</gene>
<evidence type="ECO:0000313" key="1">
    <source>
        <dbReference type="EMBL" id="EXJ12787.1"/>
    </source>
</evidence>
<dbReference type="Proteomes" id="UP000019464">
    <property type="component" value="Unassembled WGS sequence"/>
</dbReference>
<proteinExistence type="predicted"/>
<evidence type="ECO:0000313" key="2">
    <source>
        <dbReference type="Proteomes" id="UP000019464"/>
    </source>
</evidence>
<sequence>MNVDQWVEVFRETGLDEEMMHRWHREFEHRYPKEHESFLKWLNLSSDAILAIRKESQGH</sequence>